<accession>A0A7W5B0Y3</accession>
<dbReference type="EMBL" id="JACHXK010000010">
    <property type="protein sequence ID" value="MBB3112104.1"/>
    <property type="molecule type" value="Genomic_DNA"/>
</dbReference>
<evidence type="ECO:0000313" key="2">
    <source>
        <dbReference type="Proteomes" id="UP000570361"/>
    </source>
</evidence>
<reference evidence="1 2" key="1">
    <citation type="submission" date="2020-08" db="EMBL/GenBank/DDBJ databases">
        <title>Genomic Encyclopedia of Type Strains, Phase III (KMG-III): the genomes of soil and plant-associated and newly described type strains.</title>
        <authorList>
            <person name="Whitman W."/>
        </authorList>
    </citation>
    <scope>NUCLEOTIDE SEQUENCE [LARGE SCALE GENOMIC DNA]</scope>
    <source>
        <strain evidence="1 2">CECT 5862</strain>
    </source>
</reference>
<organism evidence="1 2">
    <name type="scientific">Paenibacillus phyllosphaerae</name>
    <dbReference type="NCBI Taxonomy" id="274593"/>
    <lineage>
        <taxon>Bacteria</taxon>
        <taxon>Bacillati</taxon>
        <taxon>Bacillota</taxon>
        <taxon>Bacilli</taxon>
        <taxon>Bacillales</taxon>
        <taxon>Paenibacillaceae</taxon>
        <taxon>Paenibacillus</taxon>
    </lineage>
</organism>
<dbReference type="Proteomes" id="UP000570361">
    <property type="component" value="Unassembled WGS sequence"/>
</dbReference>
<sequence length="235" mass="25333">MVKASEADMMIRVEERDLNLSGTGQIAGGAYRFVKLEGISKVNGPMACEQMTVNGVATMNGSVAADRFELAGKLTVHGDLLIQAAKAEGQITIDGDFRGEAVSLNGMVKVKGNCELHEAALAGGFTILGSLLASRVDLKLSGRCQAKSIQAGMIEIRQLQESNWSKGLRFLIPALDPRAWVGQLIGEHILIEATQAQLVRGDRISIGKGCVIDRVEYRASLFIDPEAKVRERVKI</sequence>
<comment type="caution">
    <text evidence="1">The sequence shown here is derived from an EMBL/GenBank/DDBJ whole genome shotgun (WGS) entry which is preliminary data.</text>
</comment>
<keyword evidence="2" id="KW-1185">Reference proteome</keyword>
<proteinExistence type="predicted"/>
<name>A0A7W5B0Y3_9BACL</name>
<dbReference type="AlphaFoldDB" id="A0A7W5B0Y3"/>
<protein>
    <submittedName>
        <fullName evidence="1">Cytoskeletal protein CcmA (Bactofilin family)</fullName>
    </submittedName>
</protein>
<dbReference type="RefSeq" id="WP_183602046.1">
    <property type="nucleotide sequence ID" value="NZ_JACHXK010000010.1"/>
</dbReference>
<gene>
    <name evidence="1" type="ORF">FHS18_004182</name>
</gene>
<evidence type="ECO:0000313" key="1">
    <source>
        <dbReference type="EMBL" id="MBB3112104.1"/>
    </source>
</evidence>